<reference evidence="2 3" key="1">
    <citation type="submission" date="2018-03" db="EMBL/GenBank/DDBJ databases">
        <title>Genomic Encyclopedia of Archaeal and Bacterial Type Strains, Phase II (KMG-II): from individual species to whole genera.</title>
        <authorList>
            <person name="Goeker M."/>
        </authorList>
    </citation>
    <scope>NUCLEOTIDE SEQUENCE [LARGE SCALE GENOMIC DNA]</scope>
    <source>
        <strain evidence="2 3">DSM 44720</strain>
    </source>
</reference>
<dbReference type="SUPFAM" id="SSF46785">
    <property type="entry name" value="Winged helix' DNA-binding domain"/>
    <property type="match status" value="1"/>
</dbReference>
<sequence length="195" mass="20991">MWQAHPSKPVALVAQRVHVPWTEVDVLTGDAYRGTWIIGRMRISAKVDYAVRAMAELAAVPPGELARAEDVAGAQDIPVAFLLTILNDLKAAHLVRGHRGRGGGYSLARPAAEITVADVARAIDGPLARVRDGGLKDLGYTGPATALLDVWMAVRTSLRSVLENVTLADLVAERLPPAITAMAAEYRTDEQRRGR</sequence>
<keyword evidence="1" id="KW-0238">DNA-binding</keyword>
<dbReference type="EMBL" id="PVTF01000002">
    <property type="protein sequence ID" value="PRY44828.1"/>
    <property type="molecule type" value="Genomic_DNA"/>
</dbReference>
<dbReference type="PANTHER" id="PTHR33221:SF5">
    <property type="entry name" value="HTH-TYPE TRANSCRIPTIONAL REGULATOR ISCR"/>
    <property type="match status" value="1"/>
</dbReference>
<proteinExistence type="predicted"/>
<dbReference type="PANTHER" id="PTHR33221">
    <property type="entry name" value="WINGED HELIX-TURN-HELIX TRANSCRIPTIONAL REGULATOR, RRF2 FAMILY"/>
    <property type="match status" value="1"/>
</dbReference>
<dbReference type="InterPro" id="IPR036390">
    <property type="entry name" value="WH_DNA-bd_sf"/>
</dbReference>
<dbReference type="InterPro" id="IPR000944">
    <property type="entry name" value="Tscrpt_reg_Rrf2"/>
</dbReference>
<name>A0A2T0TGT7_9PSEU</name>
<gene>
    <name evidence="2" type="ORF">CLV43_102393</name>
</gene>
<evidence type="ECO:0000256" key="1">
    <source>
        <dbReference type="ARBA" id="ARBA00023125"/>
    </source>
</evidence>
<evidence type="ECO:0000313" key="3">
    <source>
        <dbReference type="Proteomes" id="UP000239494"/>
    </source>
</evidence>
<dbReference type="AlphaFoldDB" id="A0A2T0TGT7"/>
<dbReference type="Proteomes" id="UP000239494">
    <property type="component" value="Unassembled WGS sequence"/>
</dbReference>
<dbReference type="GO" id="GO:0003700">
    <property type="term" value="F:DNA-binding transcription factor activity"/>
    <property type="evidence" value="ECO:0007669"/>
    <property type="project" value="TreeGrafter"/>
</dbReference>
<dbReference type="GO" id="GO:0003677">
    <property type="term" value="F:DNA binding"/>
    <property type="evidence" value="ECO:0007669"/>
    <property type="project" value="UniProtKB-KW"/>
</dbReference>
<dbReference type="Gene3D" id="1.10.10.10">
    <property type="entry name" value="Winged helix-like DNA-binding domain superfamily/Winged helix DNA-binding domain"/>
    <property type="match status" value="1"/>
</dbReference>
<dbReference type="NCBIfam" id="TIGR00738">
    <property type="entry name" value="rrf2_super"/>
    <property type="match status" value="1"/>
</dbReference>
<dbReference type="InterPro" id="IPR036388">
    <property type="entry name" value="WH-like_DNA-bd_sf"/>
</dbReference>
<dbReference type="PROSITE" id="PS51197">
    <property type="entry name" value="HTH_RRF2_2"/>
    <property type="match status" value="1"/>
</dbReference>
<comment type="caution">
    <text evidence="2">The sequence shown here is derived from an EMBL/GenBank/DDBJ whole genome shotgun (WGS) entry which is preliminary data.</text>
</comment>
<organism evidence="2 3">
    <name type="scientific">Umezawaea tangerina</name>
    <dbReference type="NCBI Taxonomy" id="84725"/>
    <lineage>
        <taxon>Bacteria</taxon>
        <taxon>Bacillati</taxon>
        <taxon>Actinomycetota</taxon>
        <taxon>Actinomycetes</taxon>
        <taxon>Pseudonocardiales</taxon>
        <taxon>Pseudonocardiaceae</taxon>
        <taxon>Umezawaea</taxon>
    </lineage>
</organism>
<keyword evidence="3" id="KW-1185">Reference proteome</keyword>
<evidence type="ECO:0000313" key="2">
    <source>
        <dbReference type="EMBL" id="PRY44828.1"/>
    </source>
</evidence>
<accession>A0A2T0TGT7</accession>
<dbReference type="GO" id="GO:0005829">
    <property type="term" value="C:cytosol"/>
    <property type="evidence" value="ECO:0007669"/>
    <property type="project" value="TreeGrafter"/>
</dbReference>
<protein>
    <submittedName>
        <fullName evidence="2">BadM/Rrf2 family transcriptional regulator</fullName>
    </submittedName>
</protein>
<dbReference type="Pfam" id="PF02082">
    <property type="entry name" value="Rrf2"/>
    <property type="match status" value="1"/>
</dbReference>